<accession>A0AAN7ZPJ9</accession>
<name>A0AAN7ZPJ9_9COLE</name>
<reference evidence="2 3" key="1">
    <citation type="journal article" date="2024" name="Insects">
        <title>An Improved Chromosome-Level Genome Assembly of the Firefly Pyrocoelia pectoralis.</title>
        <authorList>
            <person name="Fu X."/>
            <person name="Meyer-Rochow V.B."/>
            <person name="Ballantyne L."/>
            <person name="Zhu X."/>
        </authorList>
    </citation>
    <scope>NUCLEOTIDE SEQUENCE [LARGE SCALE GENOMIC DNA]</scope>
    <source>
        <strain evidence="2">XCY_ONT2</strain>
    </source>
</reference>
<feature type="transmembrane region" description="Helical" evidence="1">
    <location>
        <begin position="6"/>
        <end position="24"/>
    </location>
</feature>
<comment type="caution">
    <text evidence="2">The sequence shown here is derived from an EMBL/GenBank/DDBJ whole genome shotgun (WGS) entry which is preliminary data.</text>
</comment>
<dbReference type="AlphaFoldDB" id="A0AAN7ZPJ9"/>
<feature type="transmembrane region" description="Helical" evidence="1">
    <location>
        <begin position="44"/>
        <end position="67"/>
    </location>
</feature>
<sequence length="390" mass="45848">MTGFTYNWYTALQIWVFLSVLYTLRAAQCSYRSQKFLTFHFTEFLWLLLILLFMPVIILLILILFTYRQFVCFLINIKYGKNFGGLLDGADIVHALETPRGSKLGALFILKYKKNSSISFYETFKNAVYTTNLVRCPKTRAILKKSLGYFYYLKNKVTLSECVRKITVTNSGEKVVDKSTFMKFLHESEDIPLPSDNSGLWDVFIGTHPIQWTTEITDENVDFYPILFRFHHSLFDGYHLIKTIFDNFSDHEFSHEVTGLRVLPNEVVTRRNTLVTFRNTFSRIKSCIRHLYIIIIAPWRFFMMTKALAKDCNILCGKKLSDEKLFGFKIEEHPFYIDIIKTAKRQFPGASFTDIILTAISMALTKHFKKVMYHYVTTSFIRKYNFRIRH</sequence>
<keyword evidence="3" id="KW-1185">Reference proteome</keyword>
<dbReference type="EMBL" id="JAVRBK010000001">
    <property type="protein sequence ID" value="KAK5650197.1"/>
    <property type="molecule type" value="Genomic_DNA"/>
</dbReference>
<protein>
    <recommendedName>
        <fullName evidence="4">O-acyltransferase WSD1 C-terminal domain-containing protein</fullName>
    </recommendedName>
</protein>
<organism evidence="2 3">
    <name type="scientific">Pyrocoelia pectoralis</name>
    <dbReference type="NCBI Taxonomy" id="417401"/>
    <lineage>
        <taxon>Eukaryota</taxon>
        <taxon>Metazoa</taxon>
        <taxon>Ecdysozoa</taxon>
        <taxon>Arthropoda</taxon>
        <taxon>Hexapoda</taxon>
        <taxon>Insecta</taxon>
        <taxon>Pterygota</taxon>
        <taxon>Neoptera</taxon>
        <taxon>Endopterygota</taxon>
        <taxon>Coleoptera</taxon>
        <taxon>Polyphaga</taxon>
        <taxon>Elateriformia</taxon>
        <taxon>Elateroidea</taxon>
        <taxon>Lampyridae</taxon>
        <taxon>Lampyrinae</taxon>
        <taxon>Pyrocoelia</taxon>
    </lineage>
</organism>
<evidence type="ECO:0000256" key="1">
    <source>
        <dbReference type="SAM" id="Phobius"/>
    </source>
</evidence>
<evidence type="ECO:0008006" key="4">
    <source>
        <dbReference type="Google" id="ProtNLM"/>
    </source>
</evidence>
<keyword evidence="1" id="KW-0812">Transmembrane</keyword>
<evidence type="ECO:0000313" key="2">
    <source>
        <dbReference type="EMBL" id="KAK5650197.1"/>
    </source>
</evidence>
<gene>
    <name evidence="2" type="ORF">RI129_001226</name>
</gene>
<dbReference type="Proteomes" id="UP001329430">
    <property type="component" value="Chromosome 1"/>
</dbReference>
<proteinExistence type="predicted"/>
<evidence type="ECO:0000313" key="3">
    <source>
        <dbReference type="Proteomes" id="UP001329430"/>
    </source>
</evidence>
<keyword evidence="1" id="KW-0472">Membrane</keyword>
<keyword evidence="1" id="KW-1133">Transmembrane helix</keyword>